<protein>
    <submittedName>
        <fullName evidence="2">11654_t:CDS:1</fullName>
    </submittedName>
</protein>
<organism evidence="2 3">
    <name type="scientific">Dentiscutata erythropus</name>
    <dbReference type="NCBI Taxonomy" id="1348616"/>
    <lineage>
        <taxon>Eukaryota</taxon>
        <taxon>Fungi</taxon>
        <taxon>Fungi incertae sedis</taxon>
        <taxon>Mucoromycota</taxon>
        <taxon>Glomeromycotina</taxon>
        <taxon>Glomeromycetes</taxon>
        <taxon>Diversisporales</taxon>
        <taxon>Gigasporaceae</taxon>
        <taxon>Dentiscutata</taxon>
    </lineage>
</organism>
<evidence type="ECO:0000313" key="2">
    <source>
        <dbReference type="EMBL" id="CAG8821249.1"/>
    </source>
</evidence>
<sequence length="90" mass="10648">SRNSETGFNIFSIGENEPQEYSETNESKRGRPDDMHMHLARQCLNVSDEIKYFWRDFIAEEKTSIRKKTKHNQSDITIHFSKVEPLSETR</sequence>
<evidence type="ECO:0000256" key="1">
    <source>
        <dbReference type="SAM" id="MobiDB-lite"/>
    </source>
</evidence>
<dbReference type="AlphaFoldDB" id="A0A9N9KE70"/>
<dbReference type="OrthoDB" id="2431372at2759"/>
<gene>
    <name evidence="2" type="ORF">DERYTH_LOCUS27093</name>
</gene>
<comment type="caution">
    <text evidence="2">The sequence shown here is derived from an EMBL/GenBank/DDBJ whole genome shotgun (WGS) entry which is preliminary data.</text>
</comment>
<accession>A0A9N9KE70</accession>
<proteinExistence type="predicted"/>
<name>A0A9N9KE70_9GLOM</name>
<feature type="region of interest" description="Disordered" evidence="1">
    <location>
        <begin position="1"/>
        <end position="33"/>
    </location>
</feature>
<dbReference type="Proteomes" id="UP000789405">
    <property type="component" value="Unassembled WGS sequence"/>
</dbReference>
<keyword evidence="3" id="KW-1185">Reference proteome</keyword>
<feature type="non-terminal residue" evidence="2">
    <location>
        <position position="90"/>
    </location>
</feature>
<reference evidence="2" key="1">
    <citation type="submission" date="2021-06" db="EMBL/GenBank/DDBJ databases">
        <authorList>
            <person name="Kallberg Y."/>
            <person name="Tangrot J."/>
            <person name="Rosling A."/>
        </authorList>
    </citation>
    <scope>NUCLEOTIDE SEQUENCE</scope>
    <source>
        <strain evidence="2">MA453B</strain>
    </source>
</reference>
<dbReference type="EMBL" id="CAJVPY010060450">
    <property type="protein sequence ID" value="CAG8821249.1"/>
    <property type="molecule type" value="Genomic_DNA"/>
</dbReference>
<evidence type="ECO:0000313" key="3">
    <source>
        <dbReference type="Proteomes" id="UP000789405"/>
    </source>
</evidence>
<feature type="non-terminal residue" evidence="2">
    <location>
        <position position="1"/>
    </location>
</feature>